<dbReference type="EMBL" id="AJWY01011993">
    <property type="protein sequence ID" value="EKC51213.1"/>
    <property type="molecule type" value="Genomic_DNA"/>
</dbReference>
<organism evidence="1">
    <name type="scientific">human gut metagenome</name>
    <dbReference type="NCBI Taxonomy" id="408170"/>
    <lineage>
        <taxon>unclassified sequences</taxon>
        <taxon>metagenomes</taxon>
        <taxon>organismal metagenomes</taxon>
    </lineage>
</organism>
<reference evidence="1" key="1">
    <citation type="journal article" date="2013" name="Environ. Microbiol.">
        <title>Microbiota from the distal guts of lean and obese adolescents exhibit partial functional redundancy besides clear differences in community structure.</title>
        <authorList>
            <person name="Ferrer M."/>
            <person name="Ruiz A."/>
            <person name="Lanza F."/>
            <person name="Haange S.B."/>
            <person name="Oberbach A."/>
            <person name="Till H."/>
            <person name="Bargiela R."/>
            <person name="Campoy C."/>
            <person name="Segura M.T."/>
            <person name="Richter M."/>
            <person name="von Bergen M."/>
            <person name="Seifert J."/>
            <person name="Suarez A."/>
        </authorList>
    </citation>
    <scope>NUCLEOTIDE SEQUENCE</scope>
</reference>
<comment type="caution">
    <text evidence="1">The sequence shown here is derived from an EMBL/GenBank/DDBJ whole genome shotgun (WGS) entry which is preliminary data.</text>
</comment>
<sequence>MAKKVLIISSSPRKGGNSDLLCDEFMKGAL</sequence>
<name>K1S0Q6_9ZZZZ</name>
<dbReference type="InterPro" id="IPR029039">
    <property type="entry name" value="Flavoprotein-like_sf"/>
</dbReference>
<feature type="non-terminal residue" evidence="1">
    <location>
        <position position="30"/>
    </location>
</feature>
<proteinExistence type="predicted"/>
<dbReference type="Gene3D" id="3.40.50.360">
    <property type="match status" value="1"/>
</dbReference>
<dbReference type="AlphaFoldDB" id="K1S0Q6"/>
<dbReference type="SUPFAM" id="SSF52218">
    <property type="entry name" value="Flavoproteins"/>
    <property type="match status" value="1"/>
</dbReference>
<gene>
    <name evidence="1" type="ORF">LEA_17515</name>
</gene>
<evidence type="ECO:0008006" key="2">
    <source>
        <dbReference type="Google" id="ProtNLM"/>
    </source>
</evidence>
<protein>
    <recommendedName>
        <fullName evidence="2">NADPH-dependent FMN reductase</fullName>
    </recommendedName>
</protein>
<accession>K1S0Q6</accession>
<evidence type="ECO:0000313" key="1">
    <source>
        <dbReference type="EMBL" id="EKC51213.1"/>
    </source>
</evidence>